<feature type="region of interest" description="Disordered" evidence="1">
    <location>
        <begin position="344"/>
        <end position="382"/>
    </location>
</feature>
<proteinExistence type="predicted"/>
<gene>
    <name evidence="3" type="ORF">GUY60_03685</name>
</gene>
<keyword evidence="2" id="KW-1133">Transmembrane helix</keyword>
<name>A0A964UK22_9ACTN</name>
<organism evidence="3 4">
    <name type="scientific">Streptomyces boluensis</name>
    <dbReference type="NCBI Taxonomy" id="1775135"/>
    <lineage>
        <taxon>Bacteria</taxon>
        <taxon>Bacillati</taxon>
        <taxon>Actinomycetota</taxon>
        <taxon>Actinomycetes</taxon>
        <taxon>Kitasatosporales</taxon>
        <taxon>Streptomycetaceae</taxon>
        <taxon>Streptomyces</taxon>
    </lineage>
</organism>
<evidence type="ECO:0000256" key="1">
    <source>
        <dbReference type="SAM" id="MobiDB-lite"/>
    </source>
</evidence>
<feature type="transmembrane region" description="Helical" evidence="2">
    <location>
        <begin position="149"/>
        <end position="167"/>
    </location>
</feature>
<evidence type="ECO:0000313" key="4">
    <source>
        <dbReference type="Proteomes" id="UP000598297"/>
    </source>
</evidence>
<feature type="compositionally biased region" description="Polar residues" evidence="1">
    <location>
        <begin position="369"/>
        <end position="382"/>
    </location>
</feature>
<keyword evidence="2" id="KW-0812">Transmembrane</keyword>
<accession>A0A964UK22</accession>
<feature type="transmembrane region" description="Helical" evidence="2">
    <location>
        <begin position="30"/>
        <end position="48"/>
    </location>
</feature>
<reference evidence="3" key="1">
    <citation type="submission" date="2020-01" db="EMBL/GenBank/DDBJ databases">
        <title>Whole-genome analyses of novel actinobacteria.</title>
        <authorList>
            <person name="Sahin N."/>
        </authorList>
    </citation>
    <scope>NUCLEOTIDE SEQUENCE</scope>
    <source>
        <strain evidence="3">YC537</strain>
    </source>
</reference>
<keyword evidence="4" id="KW-1185">Reference proteome</keyword>
<feature type="transmembrane region" description="Helical" evidence="2">
    <location>
        <begin position="216"/>
        <end position="240"/>
    </location>
</feature>
<dbReference type="AlphaFoldDB" id="A0A964UK22"/>
<dbReference type="Proteomes" id="UP000598297">
    <property type="component" value="Unassembled WGS sequence"/>
</dbReference>
<comment type="caution">
    <text evidence="3">The sequence shown here is derived from an EMBL/GenBank/DDBJ whole genome shotgun (WGS) entry which is preliminary data.</text>
</comment>
<evidence type="ECO:0000313" key="3">
    <source>
        <dbReference type="EMBL" id="NBE50539.1"/>
    </source>
</evidence>
<feature type="transmembrane region" description="Helical" evidence="2">
    <location>
        <begin position="122"/>
        <end position="143"/>
    </location>
</feature>
<dbReference type="OrthoDB" id="4538058at2"/>
<dbReference type="EMBL" id="JAAAHS010000014">
    <property type="protein sequence ID" value="NBE50539.1"/>
    <property type="molecule type" value="Genomic_DNA"/>
</dbReference>
<protein>
    <submittedName>
        <fullName evidence="3">Uncharacterized protein</fullName>
    </submittedName>
</protein>
<sequence>MEREKRPMTPPPSAGPEGCLVTAIRLPVRIVVLVLVVPVRLIWDALVVSGRFLHRYLLRPLGRALFVVPWVWAYRNLLTPLGHGLRWCWHTLAVLPARWLYAHVLTPVGHLLALVTKAIGDVLGRLVLAVFVWPWVGLWRYVVVPVGRALAWLGRVLLVAPALWLYHRLLTPLGHGIAWAVRALGTGLAFLWRWLVVVPAVFLWRWLVVAPAVFVWRWLVVAPAVFVWRWLVVAPAVFLWRWVLVPVGRVLAVIGREVGAALGHAWRIAGYVSRAVGRFLGQLLRWVFVEPVRWTYRHVMTPVGHLVRDGLWRPVARTVRAALTVARDSARQVRADLRRALFGAPRPEPEPLAPATAHGEPGAAGARTLGSSTTAYTKLTKD</sequence>
<keyword evidence="2" id="KW-0472">Membrane</keyword>
<evidence type="ECO:0000256" key="2">
    <source>
        <dbReference type="SAM" id="Phobius"/>
    </source>
</evidence>
<feature type="transmembrane region" description="Helical" evidence="2">
    <location>
        <begin position="179"/>
        <end position="204"/>
    </location>
</feature>